<reference evidence="2 3" key="1">
    <citation type="submission" date="2018-04" db="EMBL/GenBank/DDBJ databases">
        <authorList>
            <person name="Zhang X."/>
            <person name="Yuan J."/>
            <person name="Li F."/>
            <person name="Xiang J."/>
        </authorList>
    </citation>
    <scope>NUCLEOTIDE SEQUENCE [LARGE SCALE GENOMIC DNA]</scope>
    <source>
        <tissue evidence="2">Muscle</tissue>
    </source>
</reference>
<organism evidence="2 3">
    <name type="scientific">Penaeus vannamei</name>
    <name type="common">Whiteleg shrimp</name>
    <name type="synonym">Litopenaeus vannamei</name>
    <dbReference type="NCBI Taxonomy" id="6689"/>
    <lineage>
        <taxon>Eukaryota</taxon>
        <taxon>Metazoa</taxon>
        <taxon>Ecdysozoa</taxon>
        <taxon>Arthropoda</taxon>
        <taxon>Crustacea</taxon>
        <taxon>Multicrustacea</taxon>
        <taxon>Malacostraca</taxon>
        <taxon>Eumalacostraca</taxon>
        <taxon>Eucarida</taxon>
        <taxon>Decapoda</taxon>
        <taxon>Dendrobranchiata</taxon>
        <taxon>Penaeoidea</taxon>
        <taxon>Penaeidae</taxon>
        <taxon>Penaeus</taxon>
    </lineage>
</organism>
<accession>A0A3R7QLL2</accession>
<evidence type="ECO:0000313" key="2">
    <source>
        <dbReference type="EMBL" id="ROT71334.1"/>
    </source>
</evidence>
<keyword evidence="3" id="KW-1185">Reference proteome</keyword>
<proteinExistence type="predicted"/>
<gene>
    <name evidence="2" type="ORF">C7M84_010342</name>
</gene>
<evidence type="ECO:0000256" key="1">
    <source>
        <dbReference type="SAM" id="MobiDB-lite"/>
    </source>
</evidence>
<dbReference type="AlphaFoldDB" id="A0A3R7QLL2"/>
<reference evidence="2 3" key="2">
    <citation type="submission" date="2019-01" db="EMBL/GenBank/DDBJ databases">
        <title>The decoding of complex shrimp genome reveals the adaptation for benthos swimmer, frequently molting mechanism and breeding impact on genome.</title>
        <authorList>
            <person name="Sun Y."/>
            <person name="Gao Y."/>
            <person name="Yu Y."/>
        </authorList>
    </citation>
    <scope>NUCLEOTIDE SEQUENCE [LARGE SCALE GENOMIC DNA]</scope>
    <source>
        <tissue evidence="2">Muscle</tissue>
    </source>
</reference>
<name>A0A3R7QLL2_PENVA</name>
<sequence>MKLTASRRAGVEQELRRRTLASEKLSICTPLAQTPFPESHLVSSSCGQLSPAAIPIPSTSDFFFGFFGLRLNYISLPGESSLVSLLRRDDLARSAGHQSPSCPGPRGLIACDHPQLGAGRGRGGRPSVPPEWE</sequence>
<comment type="caution">
    <text evidence="2">The sequence shown here is derived from an EMBL/GenBank/DDBJ whole genome shotgun (WGS) entry which is preliminary data.</text>
</comment>
<protein>
    <submittedName>
        <fullName evidence="2">Uncharacterized protein</fullName>
    </submittedName>
</protein>
<feature type="region of interest" description="Disordered" evidence="1">
    <location>
        <begin position="94"/>
        <end position="133"/>
    </location>
</feature>
<dbReference type="EMBL" id="QCYY01002307">
    <property type="protein sequence ID" value="ROT71334.1"/>
    <property type="molecule type" value="Genomic_DNA"/>
</dbReference>
<dbReference type="Proteomes" id="UP000283509">
    <property type="component" value="Unassembled WGS sequence"/>
</dbReference>
<evidence type="ECO:0000313" key="3">
    <source>
        <dbReference type="Proteomes" id="UP000283509"/>
    </source>
</evidence>